<keyword evidence="5 7" id="KW-0175">Coiled coil</keyword>
<evidence type="ECO:0000313" key="8">
    <source>
        <dbReference type="EMBL" id="MBP1930677.1"/>
    </source>
</evidence>
<dbReference type="RefSeq" id="WP_209808753.1">
    <property type="nucleotide sequence ID" value="NZ_JAGGKT010000001.1"/>
</dbReference>
<gene>
    <name evidence="8" type="ORF">J2Z37_000664</name>
</gene>
<dbReference type="Pfam" id="PF05103">
    <property type="entry name" value="DivIVA"/>
    <property type="match status" value="1"/>
</dbReference>
<evidence type="ECO:0000256" key="2">
    <source>
        <dbReference type="ARBA" id="ARBA00009008"/>
    </source>
</evidence>
<feature type="coiled-coil region" evidence="7">
    <location>
        <begin position="29"/>
        <end position="106"/>
    </location>
</feature>
<dbReference type="InterPro" id="IPR007793">
    <property type="entry name" value="DivIVA_fam"/>
</dbReference>
<accession>A0ABS4GK91</accession>
<evidence type="ECO:0000313" key="9">
    <source>
        <dbReference type="Proteomes" id="UP001519343"/>
    </source>
</evidence>
<comment type="subcellular location">
    <subcellularLocation>
        <location evidence="1">Cytoplasm</location>
    </subcellularLocation>
</comment>
<keyword evidence="4 8" id="KW-0132">Cell division</keyword>
<dbReference type="GO" id="GO:0051301">
    <property type="term" value="P:cell division"/>
    <property type="evidence" value="ECO:0007669"/>
    <property type="project" value="UniProtKB-KW"/>
</dbReference>
<dbReference type="InterPro" id="IPR019933">
    <property type="entry name" value="DivIVA_domain"/>
</dbReference>
<dbReference type="Gene3D" id="6.10.250.660">
    <property type="match status" value="1"/>
</dbReference>
<keyword evidence="6" id="KW-0131">Cell cycle</keyword>
<comment type="similarity">
    <text evidence="2">Belongs to the DivIVA family.</text>
</comment>
<dbReference type="PANTHER" id="PTHR35794">
    <property type="entry name" value="CELL DIVISION PROTEIN DIVIVA"/>
    <property type="match status" value="1"/>
</dbReference>
<keyword evidence="3" id="KW-0963">Cytoplasm</keyword>
<protein>
    <submittedName>
        <fullName evidence="8">Cell division initiation protein</fullName>
    </submittedName>
</protein>
<proteinExistence type="inferred from homology"/>
<evidence type="ECO:0000256" key="6">
    <source>
        <dbReference type="ARBA" id="ARBA00023306"/>
    </source>
</evidence>
<sequence length="162" mass="18949">MALTPLDIHNKEFSKAFRGYNEDEVNEFLDQIIKDMEILIKEKRELEEKLAGMSERLNHFSAIEETLSKSILVAQETAEEVKNNARKEAQLILKEAEKNADRIINESLSKSRKIALEIEELKKRASVYRVRFRSLLEAQLEMLSNGDWDEMERLEEELAKHD</sequence>
<keyword evidence="9" id="KW-1185">Reference proteome</keyword>
<organism evidence="8 9">
    <name type="scientific">Ammoniphilus resinae</name>
    <dbReference type="NCBI Taxonomy" id="861532"/>
    <lineage>
        <taxon>Bacteria</taxon>
        <taxon>Bacillati</taxon>
        <taxon>Bacillota</taxon>
        <taxon>Bacilli</taxon>
        <taxon>Bacillales</taxon>
        <taxon>Paenibacillaceae</taxon>
        <taxon>Aneurinibacillus group</taxon>
        <taxon>Ammoniphilus</taxon>
    </lineage>
</organism>
<evidence type="ECO:0000256" key="3">
    <source>
        <dbReference type="ARBA" id="ARBA00022490"/>
    </source>
</evidence>
<dbReference type="Proteomes" id="UP001519343">
    <property type="component" value="Unassembled WGS sequence"/>
</dbReference>
<name>A0ABS4GK91_9BACL</name>
<evidence type="ECO:0000256" key="4">
    <source>
        <dbReference type="ARBA" id="ARBA00022618"/>
    </source>
</evidence>
<dbReference type="EMBL" id="JAGGKT010000001">
    <property type="protein sequence ID" value="MBP1930677.1"/>
    <property type="molecule type" value="Genomic_DNA"/>
</dbReference>
<evidence type="ECO:0000256" key="1">
    <source>
        <dbReference type="ARBA" id="ARBA00004496"/>
    </source>
</evidence>
<evidence type="ECO:0000256" key="5">
    <source>
        <dbReference type="ARBA" id="ARBA00023054"/>
    </source>
</evidence>
<dbReference type="NCBIfam" id="TIGR03544">
    <property type="entry name" value="DivI1A_domain"/>
    <property type="match status" value="1"/>
</dbReference>
<evidence type="ECO:0000256" key="7">
    <source>
        <dbReference type="SAM" id="Coils"/>
    </source>
</evidence>
<reference evidence="8 9" key="1">
    <citation type="submission" date="2021-03" db="EMBL/GenBank/DDBJ databases">
        <title>Genomic Encyclopedia of Type Strains, Phase IV (KMG-IV): sequencing the most valuable type-strain genomes for metagenomic binning, comparative biology and taxonomic classification.</title>
        <authorList>
            <person name="Goeker M."/>
        </authorList>
    </citation>
    <scope>NUCLEOTIDE SEQUENCE [LARGE SCALE GENOMIC DNA]</scope>
    <source>
        <strain evidence="8 9">DSM 24738</strain>
    </source>
</reference>
<dbReference type="PANTHER" id="PTHR35794:SF2">
    <property type="entry name" value="CELL DIVISION PROTEIN DIVIVA"/>
    <property type="match status" value="1"/>
</dbReference>
<comment type="caution">
    <text evidence="8">The sequence shown here is derived from an EMBL/GenBank/DDBJ whole genome shotgun (WGS) entry which is preliminary data.</text>
</comment>